<proteinExistence type="predicted"/>
<feature type="compositionally biased region" description="Pro residues" evidence="1">
    <location>
        <begin position="59"/>
        <end position="74"/>
    </location>
</feature>
<dbReference type="HOGENOM" id="CLU_923158_0_0_1"/>
<feature type="compositionally biased region" description="Gly residues" evidence="1">
    <location>
        <begin position="185"/>
        <end position="203"/>
    </location>
</feature>
<protein>
    <submittedName>
        <fullName evidence="2">Uncharacterized protein</fullName>
    </submittedName>
</protein>
<keyword evidence="3" id="KW-1185">Reference proteome</keyword>
<dbReference type="AlphaFoldDB" id="A0A0D3I4T1"/>
<evidence type="ECO:0000313" key="2">
    <source>
        <dbReference type="EnsemblProtists" id="EOD06266"/>
    </source>
</evidence>
<organism evidence="2 3">
    <name type="scientific">Emiliania huxleyi (strain CCMP1516)</name>
    <dbReference type="NCBI Taxonomy" id="280463"/>
    <lineage>
        <taxon>Eukaryota</taxon>
        <taxon>Haptista</taxon>
        <taxon>Haptophyta</taxon>
        <taxon>Prymnesiophyceae</taxon>
        <taxon>Isochrysidales</taxon>
        <taxon>Noelaerhabdaceae</taxon>
        <taxon>Emiliania</taxon>
    </lineage>
</organism>
<feature type="region of interest" description="Disordered" evidence="1">
    <location>
        <begin position="173"/>
        <end position="230"/>
    </location>
</feature>
<dbReference type="EnsemblProtists" id="EOD06266">
    <property type="protein sequence ID" value="EOD06266"/>
    <property type="gene ID" value="EMIHUDRAFT_460133"/>
</dbReference>
<dbReference type="RefSeq" id="XP_005758695.1">
    <property type="nucleotide sequence ID" value="XM_005758638.1"/>
</dbReference>
<evidence type="ECO:0000256" key="1">
    <source>
        <dbReference type="SAM" id="MobiDB-lite"/>
    </source>
</evidence>
<reference evidence="2" key="2">
    <citation type="submission" date="2024-10" db="UniProtKB">
        <authorList>
            <consortium name="EnsemblProtists"/>
        </authorList>
    </citation>
    <scope>IDENTIFICATION</scope>
</reference>
<accession>A0A0D3I4T1</accession>
<feature type="region of interest" description="Disordered" evidence="1">
    <location>
        <begin position="32"/>
        <end position="110"/>
    </location>
</feature>
<dbReference type="GeneID" id="17252422"/>
<dbReference type="Proteomes" id="UP000013827">
    <property type="component" value="Unassembled WGS sequence"/>
</dbReference>
<evidence type="ECO:0000313" key="3">
    <source>
        <dbReference type="Proteomes" id="UP000013827"/>
    </source>
</evidence>
<dbReference type="KEGG" id="ehx:EMIHUDRAFT_460133"/>
<feature type="compositionally biased region" description="Low complexity" evidence="1">
    <location>
        <begin position="42"/>
        <end position="58"/>
    </location>
</feature>
<sequence>MVVCRRPRRRNCRWWWRNREYDATSILPSRLADVRSRRPRQQRSSEPPADAAPAAAPAPAAPAPAPAPAPPPLATPAFPERMNKRPRRVRQPSGASFAPAPDASSNRRHGVVRSGGRLAPVHTLPLTPAADEPGLRSASTVQPLAGLEYGPTPFSCPVDTLLTVLRHALTREERRQLRRCASQPGGAGRGGEAGEGCGTGGEGQTARSGCPAARRAGEGGAGESVEASRAVQTSKGAWKAVIEALRLWRSDPSRAAAAKVLWYECMRSQQAQQGGRPPPNGKAALGDCRCRCRCPCAECSSG</sequence>
<feature type="region of interest" description="Disordered" evidence="1">
    <location>
        <begin position="117"/>
        <end position="136"/>
    </location>
</feature>
<reference evidence="3" key="1">
    <citation type="journal article" date="2013" name="Nature">
        <title>Pan genome of the phytoplankton Emiliania underpins its global distribution.</title>
        <authorList>
            <person name="Read B.A."/>
            <person name="Kegel J."/>
            <person name="Klute M.J."/>
            <person name="Kuo A."/>
            <person name="Lefebvre S.C."/>
            <person name="Maumus F."/>
            <person name="Mayer C."/>
            <person name="Miller J."/>
            <person name="Monier A."/>
            <person name="Salamov A."/>
            <person name="Young J."/>
            <person name="Aguilar M."/>
            <person name="Claverie J.M."/>
            <person name="Frickenhaus S."/>
            <person name="Gonzalez K."/>
            <person name="Herman E.K."/>
            <person name="Lin Y.C."/>
            <person name="Napier J."/>
            <person name="Ogata H."/>
            <person name="Sarno A.F."/>
            <person name="Shmutz J."/>
            <person name="Schroeder D."/>
            <person name="de Vargas C."/>
            <person name="Verret F."/>
            <person name="von Dassow P."/>
            <person name="Valentin K."/>
            <person name="Van de Peer Y."/>
            <person name="Wheeler G."/>
            <person name="Dacks J.B."/>
            <person name="Delwiche C.F."/>
            <person name="Dyhrman S.T."/>
            <person name="Glockner G."/>
            <person name="John U."/>
            <person name="Richards T."/>
            <person name="Worden A.Z."/>
            <person name="Zhang X."/>
            <person name="Grigoriev I.V."/>
            <person name="Allen A.E."/>
            <person name="Bidle K."/>
            <person name="Borodovsky M."/>
            <person name="Bowler C."/>
            <person name="Brownlee C."/>
            <person name="Cock J.M."/>
            <person name="Elias M."/>
            <person name="Gladyshev V.N."/>
            <person name="Groth M."/>
            <person name="Guda C."/>
            <person name="Hadaegh A."/>
            <person name="Iglesias-Rodriguez M.D."/>
            <person name="Jenkins J."/>
            <person name="Jones B.M."/>
            <person name="Lawson T."/>
            <person name="Leese F."/>
            <person name="Lindquist E."/>
            <person name="Lobanov A."/>
            <person name="Lomsadze A."/>
            <person name="Malik S.B."/>
            <person name="Marsh M.E."/>
            <person name="Mackinder L."/>
            <person name="Mock T."/>
            <person name="Mueller-Roeber B."/>
            <person name="Pagarete A."/>
            <person name="Parker M."/>
            <person name="Probert I."/>
            <person name="Quesneville H."/>
            <person name="Raines C."/>
            <person name="Rensing S.A."/>
            <person name="Riano-Pachon D.M."/>
            <person name="Richier S."/>
            <person name="Rokitta S."/>
            <person name="Shiraiwa Y."/>
            <person name="Soanes D.M."/>
            <person name="van der Giezen M."/>
            <person name="Wahlund T.M."/>
            <person name="Williams B."/>
            <person name="Wilson W."/>
            <person name="Wolfe G."/>
            <person name="Wurch L.L."/>
        </authorList>
    </citation>
    <scope>NUCLEOTIDE SEQUENCE</scope>
</reference>
<dbReference type="PaxDb" id="2903-EOD06266"/>
<name>A0A0D3I4T1_EMIH1</name>